<dbReference type="InterPro" id="IPR050377">
    <property type="entry name" value="Radical_SAM_PqqE_MftC-like"/>
</dbReference>
<sequence length="395" mass="43954">MLPLDTKATISGHAQPHLLKVAGLEEIANANHPIERMALDLRMIPPHALSSNLIDLPWAGFVTEAGKPIVSGRVSIAMHGDPAIVRPGDVIELDPLRQKVAIRYRRGAKGNVLFTTERCNSFCLMCSQPPRQVQDDWRVEHLCELIELIDRSESSLAISGGEPTLLGAGLRRVIEKCKESLPETQLHVLSNGRLLSNQALTSSFEGLTPRLSWGVPLYGDHYALHDYVVQSEGAFAQTVRGLYALEAAKQRVEVRVVLVKPSFERLRQITRFILRNLSFVEHVALMGIEPVGFAKAHYEALWADPFDYADTLTASTQALSQAGMAVSLYNLPLCTIPKDLWPFAKRSISNWKNDYLESCSACFVKDQCGGFFSWVTPQWTSRAVNPIKEVQCLMH</sequence>
<evidence type="ECO:0000313" key="6">
    <source>
        <dbReference type="EMBL" id="UYK87869.1"/>
    </source>
</evidence>
<name>A0AA46PVG8_9XANT</name>
<evidence type="ECO:0000313" key="7">
    <source>
        <dbReference type="Proteomes" id="UP001164392"/>
    </source>
</evidence>
<dbReference type="SUPFAM" id="SSF102114">
    <property type="entry name" value="Radical SAM enzymes"/>
    <property type="match status" value="1"/>
</dbReference>
<dbReference type="InterPro" id="IPR013785">
    <property type="entry name" value="Aldolase_TIM"/>
</dbReference>
<organism evidence="6 7">
    <name type="scientific">Xanthomonas sacchari</name>
    <dbReference type="NCBI Taxonomy" id="56458"/>
    <lineage>
        <taxon>Bacteria</taxon>
        <taxon>Pseudomonadati</taxon>
        <taxon>Pseudomonadota</taxon>
        <taxon>Gammaproteobacteria</taxon>
        <taxon>Lysobacterales</taxon>
        <taxon>Lysobacteraceae</taxon>
        <taxon>Xanthomonas</taxon>
    </lineage>
</organism>
<keyword evidence="3" id="KW-0479">Metal-binding</keyword>
<accession>A0AA46PVG8</accession>
<dbReference type="PANTHER" id="PTHR11228:SF7">
    <property type="entry name" value="PQQA PEPTIDE CYCLASE"/>
    <property type="match status" value="1"/>
</dbReference>
<dbReference type="PANTHER" id="PTHR11228">
    <property type="entry name" value="RADICAL SAM DOMAIN PROTEIN"/>
    <property type="match status" value="1"/>
</dbReference>
<keyword evidence="4" id="KW-0408">Iron</keyword>
<dbReference type="GO" id="GO:0046872">
    <property type="term" value="F:metal ion binding"/>
    <property type="evidence" value="ECO:0007669"/>
    <property type="project" value="UniProtKB-KW"/>
</dbReference>
<evidence type="ECO:0000256" key="5">
    <source>
        <dbReference type="ARBA" id="ARBA00023014"/>
    </source>
</evidence>
<dbReference type="InterPro" id="IPR024032">
    <property type="entry name" value="rSAM_paired_HxsC"/>
</dbReference>
<evidence type="ECO:0000256" key="4">
    <source>
        <dbReference type="ARBA" id="ARBA00023004"/>
    </source>
</evidence>
<dbReference type="NCBIfam" id="TIGR03977">
    <property type="entry name" value="rSAM_pair_HxsC"/>
    <property type="match status" value="1"/>
</dbReference>
<dbReference type="RefSeq" id="WP_267092685.1">
    <property type="nucleotide sequence ID" value="NZ_CP099534.1"/>
</dbReference>
<comment type="cofactor">
    <cofactor evidence="1">
        <name>[4Fe-4S] cluster</name>
        <dbReference type="ChEBI" id="CHEBI:49883"/>
    </cofactor>
</comment>
<proteinExistence type="predicted"/>
<dbReference type="InterPro" id="IPR007197">
    <property type="entry name" value="rSAM"/>
</dbReference>
<gene>
    <name evidence="6" type="primary">hxsC</name>
    <name evidence="6" type="ORF">NG824_15495</name>
</gene>
<dbReference type="AlphaFoldDB" id="A0AA46PVG8"/>
<evidence type="ECO:0000256" key="3">
    <source>
        <dbReference type="ARBA" id="ARBA00022723"/>
    </source>
</evidence>
<dbReference type="GO" id="GO:0051536">
    <property type="term" value="F:iron-sulfur cluster binding"/>
    <property type="evidence" value="ECO:0007669"/>
    <property type="project" value="UniProtKB-KW"/>
</dbReference>
<keyword evidence="5" id="KW-0411">Iron-sulfur</keyword>
<dbReference type="EMBL" id="CP099534">
    <property type="protein sequence ID" value="UYK87869.1"/>
    <property type="molecule type" value="Genomic_DNA"/>
</dbReference>
<dbReference type="SFLD" id="SFLDG01103">
    <property type="entry name" value="Uncharacterised_Radical_SAM_Su"/>
    <property type="match status" value="1"/>
</dbReference>
<dbReference type="InterPro" id="IPR058240">
    <property type="entry name" value="rSAM_sf"/>
</dbReference>
<reference evidence="6" key="1">
    <citation type="submission" date="2022-06" db="EMBL/GenBank/DDBJ databases">
        <title>Dynamics of rice microbiomes reveals core vertical transmitted seed endophytes.</title>
        <authorList>
            <person name="Liao K."/>
            <person name="Zhang X."/>
        </authorList>
    </citation>
    <scope>NUCLEOTIDE SEQUENCE</scope>
    <source>
        <strain evidence="6">JR3-14</strain>
    </source>
</reference>
<evidence type="ECO:0000256" key="2">
    <source>
        <dbReference type="ARBA" id="ARBA00022691"/>
    </source>
</evidence>
<dbReference type="Proteomes" id="UP001164392">
    <property type="component" value="Chromosome"/>
</dbReference>
<dbReference type="CDD" id="cd01335">
    <property type="entry name" value="Radical_SAM"/>
    <property type="match status" value="1"/>
</dbReference>
<keyword evidence="2" id="KW-0949">S-adenosyl-L-methionine</keyword>
<protein>
    <submittedName>
        <fullName evidence="6">His-Xaa-Ser system radical SAM maturase HxsC</fullName>
    </submittedName>
</protein>
<dbReference type="SFLD" id="SFLDS00029">
    <property type="entry name" value="Radical_SAM"/>
    <property type="match status" value="1"/>
</dbReference>
<evidence type="ECO:0000256" key="1">
    <source>
        <dbReference type="ARBA" id="ARBA00001966"/>
    </source>
</evidence>
<dbReference type="Gene3D" id="3.20.20.70">
    <property type="entry name" value="Aldolase class I"/>
    <property type="match status" value="1"/>
</dbReference>
<dbReference type="SFLD" id="SFLDG01067">
    <property type="entry name" value="SPASM/twitch_domain_containing"/>
    <property type="match status" value="1"/>
</dbReference>
<dbReference type="GO" id="GO:0003824">
    <property type="term" value="F:catalytic activity"/>
    <property type="evidence" value="ECO:0007669"/>
    <property type="project" value="InterPro"/>
</dbReference>